<evidence type="ECO:0000313" key="1">
    <source>
        <dbReference type="EMBL" id="MBE5919693.1"/>
    </source>
</evidence>
<reference evidence="1" key="1">
    <citation type="submission" date="2019-04" db="EMBL/GenBank/DDBJ databases">
        <title>Evolution of Biomass-Degrading Anaerobic Consortia Revealed by Metagenomics.</title>
        <authorList>
            <person name="Peng X."/>
        </authorList>
    </citation>
    <scope>NUCLEOTIDE SEQUENCE</scope>
    <source>
        <strain evidence="1">SIG311</strain>
    </source>
</reference>
<gene>
    <name evidence="1" type="ORF">E7272_07585</name>
</gene>
<dbReference type="Proteomes" id="UP000766246">
    <property type="component" value="Unassembled WGS sequence"/>
</dbReference>
<evidence type="ECO:0000313" key="2">
    <source>
        <dbReference type="Proteomes" id="UP000766246"/>
    </source>
</evidence>
<dbReference type="Pfam" id="PF07927">
    <property type="entry name" value="HicA_toxin"/>
    <property type="match status" value="1"/>
</dbReference>
<dbReference type="EMBL" id="SVER01000017">
    <property type="protein sequence ID" value="MBE5919693.1"/>
    <property type="molecule type" value="Genomic_DNA"/>
</dbReference>
<protein>
    <submittedName>
        <fullName evidence="1">Type II toxin-antitoxin system HicA family toxin</fullName>
    </submittedName>
</protein>
<accession>A0A927UB94</accession>
<name>A0A927UB94_9FIRM</name>
<comment type="caution">
    <text evidence="1">The sequence shown here is derived from an EMBL/GenBank/DDBJ whole genome shotgun (WGS) entry which is preliminary data.</text>
</comment>
<dbReference type="InterPro" id="IPR012933">
    <property type="entry name" value="HicA_mRNA_interferase"/>
</dbReference>
<dbReference type="GO" id="GO:0003729">
    <property type="term" value="F:mRNA binding"/>
    <property type="evidence" value="ECO:0007669"/>
    <property type="project" value="InterPro"/>
</dbReference>
<sequence length="85" mass="9610">MGQKEKLIAKLKAGSKNFSFEDAETLLGYLAYCKSNKGKTSGSRVMFVSKDGKSKILLHKPHPRKELLAYQVKQLREQLEQEGLI</sequence>
<organism evidence="1 2">
    <name type="scientific">Pseudobutyrivibrio ruminis</name>
    <dbReference type="NCBI Taxonomy" id="46206"/>
    <lineage>
        <taxon>Bacteria</taxon>
        <taxon>Bacillati</taxon>
        <taxon>Bacillota</taxon>
        <taxon>Clostridia</taxon>
        <taxon>Lachnospirales</taxon>
        <taxon>Lachnospiraceae</taxon>
        <taxon>Pseudobutyrivibrio</taxon>
    </lineage>
</organism>
<dbReference type="AlphaFoldDB" id="A0A927UB94"/>
<proteinExistence type="predicted"/>